<name>A0AAW3MZM5_9BURK</name>
<comment type="caution">
    <text evidence="1">The sequence shown here is derived from an EMBL/GenBank/DDBJ whole genome shotgun (WGS) entry which is preliminary data.</text>
</comment>
<evidence type="ECO:0000313" key="1">
    <source>
        <dbReference type="EMBL" id="KVP98415.1"/>
    </source>
</evidence>
<organism evidence="1 2">
    <name type="scientific">Burkholderia ubonensis</name>
    <dbReference type="NCBI Taxonomy" id="101571"/>
    <lineage>
        <taxon>Bacteria</taxon>
        <taxon>Pseudomonadati</taxon>
        <taxon>Pseudomonadota</taxon>
        <taxon>Betaproteobacteria</taxon>
        <taxon>Burkholderiales</taxon>
        <taxon>Burkholderiaceae</taxon>
        <taxon>Burkholderia</taxon>
        <taxon>Burkholderia cepacia complex</taxon>
    </lineage>
</organism>
<dbReference type="InterPro" id="IPR046250">
    <property type="entry name" value="DUF6283"/>
</dbReference>
<sequence>MFACHQSKPGEEFACAGWLAVVGNCHPDVRLAVFRKELDPAALTPGKDWPELHENYPEVLDKLRATLPSTDD</sequence>
<accession>A0AAW3MZM5</accession>
<keyword evidence="2" id="KW-1185">Reference proteome</keyword>
<protein>
    <submittedName>
        <fullName evidence="1">Uncharacterized protein</fullName>
    </submittedName>
</protein>
<gene>
    <name evidence="1" type="ORF">WJ96_05435</name>
</gene>
<reference evidence="1 2" key="1">
    <citation type="submission" date="2015-11" db="EMBL/GenBank/DDBJ databases">
        <title>Expanding the genomic diversity of Burkholderia species for the development of highly accurate diagnostics.</title>
        <authorList>
            <person name="Sahl J."/>
            <person name="Keim P."/>
            <person name="Wagner D."/>
        </authorList>
    </citation>
    <scope>NUCLEOTIDE SEQUENCE [LARGE SCALE GENOMIC DNA]</scope>
    <source>
        <strain evidence="1 2">MSMB1808WGS</strain>
    </source>
</reference>
<dbReference type="Pfam" id="PF19800">
    <property type="entry name" value="DUF6283"/>
    <property type="match status" value="1"/>
</dbReference>
<dbReference type="AlphaFoldDB" id="A0AAW3MZM5"/>
<dbReference type="Proteomes" id="UP000056453">
    <property type="component" value="Unassembled WGS sequence"/>
</dbReference>
<proteinExistence type="predicted"/>
<dbReference type="EMBL" id="LPBJ01000047">
    <property type="protein sequence ID" value="KVP98415.1"/>
    <property type="molecule type" value="Genomic_DNA"/>
</dbReference>
<evidence type="ECO:0000313" key="2">
    <source>
        <dbReference type="Proteomes" id="UP000056453"/>
    </source>
</evidence>